<dbReference type="EMBL" id="CM044701">
    <property type="protein sequence ID" value="KAI5683324.1"/>
    <property type="molecule type" value="Genomic_DNA"/>
</dbReference>
<reference evidence="2" key="1">
    <citation type="journal article" date="2023" name="Nat. Plants">
        <title>Single-cell RNA sequencing provides a high-resolution roadmap for understanding the multicellular compartmentation of specialized metabolism.</title>
        <authorList>
            <person name="Sun S."/>
            <person name="Shen X."/>
            <person name="Li Y."/>
            <person name="Li Y."/>
            <person name="Wang S."/>
            <person name="Li R."/>
            <person name="Zhang H."/>
            <person name="Shen G."/>
            <person name="Guo B."/>
            <person name="Wei J."/>
            <person name="Xu J."/>
            <person name="St-Pierre B."/>
            <person name="Chen S."/>
            <person name="Sun C."/>
        </authorList>
    </citation>
    <scope>NUCLEOTIDE SEQUENCE [LARGE SCALE GENOMIC DNA]</scope>
</reference>
<dbReference type="Proteomes" id="UP001060085">
    <property type="component" value="Linkage Group LG01"/>
</dbReference>
<keyword evidence="2" id="KW-1185">Reference proteome</keyword>
<evidence type="ECO:0000313" key="1">
    <source>
        <dbReference type="EMBL" id="KAI5683324.1"/>
    </source>
</evidence>
<evidence type="ECO:0000313" key="2">
    <source>
        <dbReference type="Proteomes" id="UP001060085"/>
    </source>
</evidence>
<organism evidence="1 2">
    <name type="scientific">Catharanthus roseus</name>
    <name type="common">Madagascar periwinkle</name>
    <name type="synonym">Vinca rosea</name>
    <dbReference type="NCBI Taxonomy" id="4058"/>
    <lineage>
        <taxon>Eukaryota</taxon>
        <taxon>Viridiplantae</taxon>
        <taxon>Streptophyta</taxon>
        <taxon>Embryophyta</taxon>
        <taxon>Tracheophyta</taxon>
        <taxon>Spermatophyta</taxon>
        <taxon>Magnoliopsida</taxon>
        <taxon>eudicotyledons</taxon>
        <taxon>Gunneridae</taxon>
        <taxon>Pentapetalae</taxon>
        <taxon>asterids</taxon>
        <taxon>lamiids</taxon>
        <taxon>Gentianales</taxon>
        <taxon>Apocynaceae</taxon>
        <taxon>Rauvolfioideae</taxon>
        <taxon>Vinceae</taxon>
        <taxon>Catharanthinae</taxon>
        <taxon>Catharanthus</taxon>
    </lineage>
</organism>
<protein>
    <submittedName>
        <fullName evidence="1">Uncharacterized protein</fullName>
    </submittedName>
</protein>
<name>A0ACC0CEV8_CATRO</name>
<proteinExistence type="predicted"/>
<sequence length="214" mass="24924">MNMYATHPIRVVLFWDSEHARDAFSHYFTGATKKTWTFTLMVTHDQLDPNQWHFIQNKHRMTLKFISKLTSHLVANDLEILVSNVIQEVQVLLQTGCMYKRAWYAQKFAVERMFGSWKTTFSTLSKHFQAMKDSNPRTMVVRKLELVPQTSMGKCFQGSAGTEVNRNIEAYNYLVKISLKKWTLLDDGGHRHRVMTTNISKELNSVLKKLGSYL</sequence>
<comment type="caution">
    <text evidence="1">The sequence shown here is derived from an EMBL/GenBank/DDBJ whole genome shotgun (WGS) entry which is preliminary data.</text>
</comment>
<gene>
    <name evidence="1" type="ORF">M9H77_04552</name>
</gene>
<accession>A0ACC0CEV8</accession>